<protein>
    <submittedName>
        <fullName evidence="1">Uncharacterized protein</fullName>
    </submittedName>
</protein>
<dbReference type="Proteomes" id="UP001153365">
    <property type="component" value="Unassembled WGS sequence"/>
</dbReference>
<gene>
    <name evidence="1" type="ORF">PPACK8108_LOCUS21386</name>
</gene>
<name>A0AAV0BHK5_PHAPC</name>
<evidence type="ECO:0000313" key="2">
    <source>
        <dbReference type="Proteomes" id="UP001153365"/>
    </source>
</evidence>
<keyword evidence="2" id="KW-1185">Reference proteome</keyword>
<accession>A0AAV0BHK5</accession>
<organism evidence="1 2">
    <name type="scientific">Phakopsora pachyrhizi</name>
    <name type="common">Asian soybean rust disease fungus</name>
    <dbReference type="NCBI Taxonomy" id="170000"/>
    <lineage>
        <taxon>Eukaryota</taxon>
        <taxon>Fungi</taxon>
        <taxon>Dikarya</taxon>
        <taxon>Basidiomycota</taxon>
        <taxon>Pucciniomycotina</taxon>
        <taxon>Pucciniomycetes</taxon>
        <taxon>Pucciniales</taxon>
        <taxon>Phakopsoraceae</taxon>
        <taxon>Phakopsora</taxon>
    </lineage>
</organism>
<dbReference type="AlphaFoldDB" id="A0AAV0BHK5"/>
<evidence type="ECO:0000313" key="1">
    <source>
        <dbReference type="EMBL" id="CAH7686700.1"/>
    </source>
</evidence>
<proteinExistence type="predicted"/>
<reference evidence="1" key="1">
    <citation type="submission" date="2022-06" db="EMBL/GenBank/DDBJ databases">
        <authorList>
            <consortium name="SYNGENTA / RWTH Aachen University"/>
        </authorList>
    </citation>
    <scope>NUCLEOTIDE SEQUENCE</scope>
</reference>
<sequence length="56" mass="6604">MEITIGMTHRVNWQDWGGQWNNQTAFHVAVNYYSQELGILFFNSELPLLIFQGCRE</sequence>
<comment type="caution">
    <text evidence="1">The sequence shown here is derived from an EMBL/GenBank/DDBJ whole genome shotgun (WGS) entry which is preliminary data.</text>
</comment>
<dbReference type="EMBL" id="CALTRL010005809">
    <property type="protein sequence ID" value="CAH7686700.1"/>
    <property type="molecule type" value="Genomic_DNA"/>
</dbReference>